<comment type="subcellular location">
    <subcellularLocation>
        <location evidence="7">Cell membrane</location>
        <topology evidence="7">Multi-pass membrane protein</topology>
    </subcellularLocation>
    <subcellularLocation>
        <location evidence="1">Membrane</location>
        <topology evidence="1">Multi-pass membrane protein</topology>
    </subcellularLocation>
</comment>
<protein>
    <recommendedName>
        <fullName evidence="7 8">Phospho-N-acetylmuramoyl-pentapeptide-transferase</fullName>
        <ecNumber evidence="7 8">2.7.8.13</ecNumber>
    </recommendedName>
    <alternativeName>
        <fullName evidence="7">UDP-MurNAc-pentapeptide phosphotransferase</fullName>
    </alternativeName>
</protein>
<keyword evidence="7" id="KW-0961">Cell wall biogenesis/degradation</keyword>
<feature type="transmembrane region" description="Helical" evidence="7">
    <location>
        <begin position="197"/>
        <end position="214"/>
    </location>
</feature>
<comment type="similarity">
    <text evidence="2 7">Belongs to the glycosyltransferase 4 family. MraY subfamily.</text>
</comment>
<dbReference type="GO" id="GO:0046872">
    <property type="term" value="F:metal ion binding"/>
    <property type="evidence" value="ECO:0007669"/>
    <property type="project" value="UniProtKB-KW"/>
</dbReference>
<dbReference type="UniPathway" id="UPA00219"/>
<keyword evidence="6 7" id="KW-0472">Membrane</keyword>
<dbReference type="InterPro" id="IPR003524">
    <property type="entry name" value="PNAcMuramoyl-5peptid_Trfase"/>
</dbReference>
<dbReference type="FunCoup" id="B2A2G9">
    <property type="interactions" value="422"/>
</dbReference>
<dbReference type="NCBIfam" id="TIGR00445">
    <property type="entry name" value="mraY"/>
    <property type="match status" value="1"/>
</dbReference>
<dbReference type="GO" id="GO:0008360">
    <property type="term" value="P:regulation of cell shape"/>
    <property type="evidence" value="ECO:0007669"/>
    <property type="project" value="UniProtKB-KW"/>
</dbReference>
<dbReference type="HAMAP" id="MF_00038">
    <property type="entry name" value="MraY"/>
    <property type="match status" value="1"/>
</dbReference>
<evidence type="ECO:0000313" key="11">
    <source>
        <dbReference type="Proteomes" id="UP000001683"/>
    </source>
</evidence>
<dbReference type="Pfam" id="PF10555">
    <property type="entry name" value="MraY_sig1"/>
    <property type="match status" value="1"/>
</dbReference>
<keyword evidence="7" id="KW-0133">Cell shape</keyword>
<evidence type="ECO:0000256" key="5">
    <source>
        <dbReference type="ARBA" id="ARBA00022989"/>
    </source>
</evidence>
<keyword evidence="4 7" id="KW-0812">Transmembrane</keyword>
<feature type="transmembrane region" description="Helical" evidence="7">
    <location>
        <begin position="147"/>
        <end position="166"/>
    </location>
</feature>
<dbReference type="Pfam" id="PF00953">
    <property type="entry name" value="Glycos_transf_4"/>
    <property type="match status" value="1"/>
</dbReference>
<keyword evidence="7 9" id="KW-0479">Metal-binding</keyword>
<dbReference type="eggNOG" id="COG0472">
    <property type="taxonomic scope" value="Bacteria"/>
</dbReference>
<accession>B2A2G9</accession>
<evidence type="ECO:0000256" key="2">
    <source>
        <dbReference type="ARBA" id="ARBA00005583"/>
    </source>
</evidence>
<evidence type="ECO:0000256" key="1">
    <source>
        <dbReference type="ARBA" id="ARBA00004141"/>
    </source>
</evidence>
<evidence type="ECO:0000256" key="8">
    <source>
        <dbReference type="NCBIfam" id="TIGR00445"/>
    </source>
</evidence>
<dbReference type="GO" id="GO:0008963">
    <property type="term" value="F:phospho-N-acetylmuramoyl-pentapeptide-transferase activity"/>
    <property type="evidence" value="ECO:0007669"/>
    <property type="project" value="UniProtKB-UniRule"/>
</dbReference>
<dbReference type="InterPro" id="IPR018480">
    <property type="entry name" value="PNAcMuramoyl-5peptid_Trfase_CS"/>
</dbReference>
<gene>
    <name evidence="7" type="primary">mraY</name>
    <name evidence="10" type="ordered locus">Nther_1301</name>
</gene>
<dbReference type="PANTHER" id="PTHR22926">
    <property type="entry name" value="PHOSPHO-N-ACETYLMURAMOYL-PENTAPEPTIDE-TRANSFERASE"/>
    <property type="match status" value="1"/>
</dbReference>
<keyword evidence="7" id="KW-1003">Cell membrane</keyword>
<dbReference type="PROSITE" id="PS01348">
    <property type="entry name" value="MRAY_2"/>
    <property type="match status" value="1"/>
</dbReference>
<keyword evidence="11" id="KW-1185">Reference proteome</keyword>
<feature type="binding site" evidence="9">
    <location>
        <position position="165"/>
    </location>
    <ligand>
        <name>Mg(2+)</name>
        <dbReference type="ChEBI" id="CHEBI:18420"/>
    </ligand>
</feature>
<name>B2A2G9_NATTJ</name>
<dbReference type="EC" id="2.7.8.13" evidence="7 8"/>
<dbReference type="InParanoid" id="B2A2G9"/>
<evidence type="ECO:0000256" key="9">
    <source>
        <dbReference type="PIRSR" id="PIRSR600715-1"/>
    </source>
</evidence>
<dbReference type="Proteomes" id="UP000001683">
    <property type="component" value="Chromosome"/>
</dbReference>
<dbReference type="GO" id="GO:0051992">
    <property type="term" value="F:UDP-N-acetylmuramoyl-L-alanyl-D-glutamyl-meso-2,6-diaminopimelyl-D-alanyl-D-alanine:undecaprenyl-phosphate transferase activity"/>
    <property type="evidence" value="ECO:0007669"/>
    <property type="project" value="RHEA"/>
</dbReference>
<feature type="transmembrane region" description="Helical" evidence="7">
    <location>
        <begin position="75"/>
        <end position="91"/>
    </location>
</feature>
<evidence type="ECO:0000256" key="3">
    <source>
        <dbReference type="ARBA" id="ARBA00022679"/>
    </source>
</evidence>
<dbReference type="GO" id="GO:0071555">
    <property type="term" value="P:cell wall organization"/>
    <property type="evidence" value="ECO:0007669"/>
    <property type="project" value="UniProtKB-KW"/>
</dbReference>
<keyword evidence="7 9" id="KW-0460">Magnesium</keyword>
<organism evidence="10 11">
    <name type="scientific">Natranaerobius thermophilus (strain ATCC BAA-1301 / DSM 18059 / JW/NM-WN-LF)</name>
    <dbReference type="NCBI Taxonomy" id="457570"/>
    <lineage>
        <taxon>Bacteria</taxon>
        <taxon>Bacillati</taxon>
        <taxon>Bacillota</taxon>
        <taxon>Clostridia</taxon>
        <taxon>Natranaerobiales</taxon>
        <taxon>Natranaerobiaceae</taxon>
        <taxon>Natranaerobius</taxon>
    </lineage>
</organism>
<feature type="transmembrane region" description="Helical" evidence="7">
    <location>
        <begin position="6"/>
        <end position="26"/>
    </location>
</feature>
<dbReference type="PANTHER" id="PTHR22926:SF5">
    <property type="entry name" value="PHOSPHO-N-ACETYLMURAMOYL-PENTAPEPTIDE-TRANSFERASE HOMOLOG"/>
    <property type="match status" value="1"/>
</dbReference>
<feature type="transmembrane region" description="Helical" evidence="7">
    <location>
        <begin position="47"/>
        <end position="69"/>
    </location>
</feature>
<sequence length="318" mass="34548">MEKIYTSILIAFVISLVLSPIFIPLLRKLKFGQQIRDQGPKSHYQKSGTPTMGGVIFLLSALISLLIIAPLNGEILILLFVTLATGLIGFMDDFQKVVKKRSLGLKGRYKIFGQLLVVAVFSIYLNSIDHSTELLIPFTNFEIDLGFSYYLFLALMILGTSNAVNITDGLDGLATGVVVICLTSFVILAHMHNLTGTALFGSAFIGACAGFLIFNLHPAKVFMGDVGSLALGSGLASMAVLTKAELALVIIGLTLVIETLSVIGQVIFYQTTGNRILLMSPLHHHFELKGWSEWKVVLVFWVFTLITAAIGIISVINL</sequence>
<dbReference type="PROSITE" id="PS01347">
    <property type="entry name" value="MRAY_1"/>
    <property type="match status" value="1"/>
</dbReference>
<evidence type="ECO:0000256" key="7">
    <source>
        <dbReference type="HAMAP-Rule" id="MF_00038"/>
    </source>
</evidence>
<dbReference type="GO" id="GO:0005886">
    <property type="term" value="C:plasma membrane"/>
    <property type="evidence" value="ECO:0007669"/>
    <property type="project" value="UniProtKB-SubCell"/>
</dbReference>
<evidence type="ECO:0000256" key="4">
    <source>
        <dbReference type="ARBA" id="ARBA00022692"/>
    </source>
</evidence>
<comment type="catalytic activity">
    <reaction evidence="7">
        <text>UDP-N-acetyl-alpha-D-muramoyl-L-alanyl-gamma-D-glutamyl-meso-2,6-diaminopimeloyl-D-alanyl-D-alanine + di-trans,octa-cis-undecaprenyl phosphate = di-trans,octa-cis-undecaprenyl diphospho-N-acetyl-alpha-D-muramoyl-L-alanyl-D-glutamyl-meso-2,6-diaminopimeloyl-D-alanyl-D-alanine + UMP</text>
        <dbReference type="Rhea" id="RHEA:28386"/>
        <dbReference type="ChEBI" id="CHEBI:57865"/>
        <dbReference type="ChEBI" id="CHEBI:60392"/>
        <dbReference type="ChEBI" id="CHEBI:61386"/>
        <dbReference type="ChEBI" id="CHEBI:61387"/>
        <dbReference type="EC" id="2.7.8.13"/>
    </reaction>
</comment>
<keyword evidence="7" id="KW-0131">Cell cycle</keyword>
<keyword evidence="7" id="KW-0132">Cell division</keyword>
<dbReference type="HOGENOM" id="CLU_023982_0_1_9"/>
<dbReference type="OrthoDB" id="9805475at2"/>
<evidence type="ECO:0000313" key="10">
    <source>
        <dbReference type="EMBL" id="ACB84884.1"/>
    </source>
</evidence>
<comment type="cofactor">
    <cofactor evidence="7 9">
        <name>Mg(2+)</name>
        <dbReference type="ChEBI" id="CHEBI:18420"/>
    </cofactor>
</comment>
<feature type="transmembrane region" description="Helical" evidence="7">
    <location>
        <begin position="111"/>
        <end position="127"/>
    </location>
</feature>
<keyword evidence="3 7" id="KW-0808">Transferase</keyword>
<evidence type="ECO:0000256" key="6">
    <source>
        <dbReference type="ARBA" id="ARBA00023136"/>
    </source>
</evidence>
<feature type="transmembrane region" description="Helical" evidence="7">
    <location>
        <begin position="173"/>
        <end position="191"/>
    </location>
</feature>
<keyword evidence="5 7" id="KW-1133">Transmembrane helix</keyword>
<keyword evidence="7" id="KW-0573">Peptidoglycan synthesis</keyword>
<dbReference type="STRING" id="457570.Nther_1301"/>
<comment type="function">
    <text evidence="7">Catalyzes the initial step of the lipid cycle reactions in the biosynthesis of the cell wall peptidoglycan: transfers peptidoglycan precursor phospho-MurNAc-pentapeptide from UDP-MurNAc-pentapeptide onto the lipid carrier undecaprenyl phosphate, yielding undecaprenyl-pyrophosphoryl-MurNAc-pentapeptide, known as lipid I.</text>
</comment>
<dbReference type="RefSeq" id="WP_012447759.1">
    <property type="nucleotide sequence ID" value="NC_010718.1"/>
</dbReference>
<feature type="transmembrane region" description="Helical" evidence="7">
    <location>
        <begin position="296"/>
        <end position="316"/>
    </location>
</feature>
<dbReference type="GO" id="GO:0009252">
    <property type="term" value="P:peptidoglycan biosynthetic process"/>
    <property type="evidence" value="ECO:0007669"/>
    <property type="project" value="UniProtKB-UniRule"/>
</dbReference>
<proteinExistence type="inferred from homology"/>
<dbReference type="GO" id="GO:0051301">
    <property type="term" value="P:cell division"/>
    <property type="evidence" value="ECO:0007669"/>
    <property type="project" value="UniProtKB-KW"/>
</dbReference>
<dbReference type="AlphaFoldDB" id="B2A2G9"/>
<reference evidence="10 11" key="2">
    <citation type="journal article" date="2011" name="J. Bacteriol.">
        <title>Complete genome sequence of the anaerobic, halophilic alkalithermophile Natranaerobius thermophilus JW/NM-WN-LF.</title>
        <authorList>
            <person name="Zhao B."/>
            <person name="Mesbah N.M."/>
            <person name="Dalin E."/>
            <person name="Goodwin L."/>
            <person name="Nolan M."/>
            <person name="Pitluck S."/>
            <person name="Chertkov O."/>
            <person name="Brettin T.S."/>
            <person name="Han J."/>
            <person name="Larimer F.W."/>
            <person name="Land M.L."/>
            <person name="Hauser L."/>
            <person name="Kyrpides N."/>
            <person name="Wiegel J."/>
        </authorList>
    </citation>
    <scope>NUCLEOTIDE SEQUENCE [LARGE SCALE GENOMIC DNA]</scope>
    <source>
        <strain evidence="11">ATCC BAA-1301 / DSM 18059 / JW/NM-WN-LF</strain>
    </source>
</reference>
<dbReference type="CDD" id="cd06852">
    <property type="entry name" value="GT_MraY"/>
    <property type="match status" value="1"/>
</dbReference>
<reference evidence="10 11" key="1">
    <citation type="submission" date="2008-04" db="EMBL/GenBank/DDBJ databases">
        <title>Complete sequence of chromosome of Natranaerobius thermophilus JW/NM-WN-LF.</title>
        <authorList>
            <consortium name="US DOE Joint Genome Institute"/>
            <person name="Copeland A."/>
            <person name="Lucas S."/>
            <person name="Lapidus A."/>
            <person name="Glavina del Rio T."/>
            <person name="Dalin E."/>
            <person name="Tice H."/>
            <person name="Bruce D."/>
            <person name="Goodwin L."/>
            <person name="Pitluck S."/>
            <person name="Chertkov O."/>
            <person name="Brettin T."/>
            <person name="Detter J.C."/>
            <person name="Han C."/>
            <person name="Kuske C.R."/>
            <person name="Schmutz J."/>
            <person name="Larimer F."/>
            <person name="Land M."/>
            <person name="Hauser L."/>
            <person name="Kyrpides N."/>
            <person name="Lykidis A."/>
            <person name="Mesbah N.M."/>
            <person name="Wiegel J."/>
        </authorList>
    </citation>
    <scope>NUCLEOTIDE SEQUENCE [LARGE SCALE GENOMIC DNA]</scope>
    <source>
        <strain evidence="11">ATCC BAA-1301 / DSM 18059 / JW/NM-WN-LF</strain>
    </source>
</reference>
<dbReference type="InterPro" id="IPR000715">
    <property type="entry name" value="Glycosyl_transferase_4"/>
</dbReference>
<feature type="transmembrane region" description="Helical" evidence="7">
    <location>
        <begin position="246"/>
        <end position="269"/>
    </location>
</feature>
<dbReference type="EMBL" id="CP001034">
    <property type="protein sequence ID" value="ACB84884.1"/>
    <property type="molecule type" value="Genomic_DNA"/>
</dbReference>
<dbReference type="KEGG" id="nth:Nther_1301"/>
<feature type="binding site" evidence="9">
    <location>
        <position position="225"/>
    </location>
    <ligand>
        <name>Mg(2+)</name>
        <dbReference type="ChEBI" id="CHEBI:18420"/>
    </ligand>
</feature>
<comment type="pathway">
    <text evidence="7">Cell wall biogenesis; peptidoglycan biosynthesis.</text>
</comment>